<dbReference type="InterPro" id="IPR006186">
    <property type="entry name" value="Ser/Thr-sp_prot-phosphatase"/>
</dbReference>
<dbReference type="SUPFAM" id="SSF56300">
    <property type="entry name" value="Metallo-dependent phosphatases"/>
    <property type="match status" value="1"/>
</dbReference>
<keyword evidence="7" id="KW-1185">Reference proteome</keyword>
<dbReference type="OMA" id="AVKWICE"/>
<evidence type="ECO:0000256" key="1">
    <source>
        <dbReference type="ARBA" id="ARBA00022723"/>
    </source>
</evidence>
<comment type="catalytic activity">
    <reaction evidence="4">
        <text>O-phospho-L-threonyl-[protein] + H2O = L-threonyl-[protein] + phosphate</text>
        <dbReference type="Rhea" id="RHEA:47004"/>
        <dbReference type="Rhea" id="RHEA-COMP:11060"/>
        <dbReference type="Rhea" id="RHEA-COMP:11605"/>
        <dbReference type="ChEBI" id="CHEBI:15377"/>
        <dbReference type="ChEBI" id="CHEBI:30013"/>
        <dbReference type="ChEBI" id="CHEBI:43474"/>
        <dbReference type="ChEBI" id="CHEBI:61977"/>
        <dbReference type="EC" id="3.1.3.16"/>
    </reaction>
</comment>
<sequence length="279" mass="31695">MLDLDACIEKLYKCEPISEHAVKWICEKVRELLVNEPNVLCLSSPLTVVGDVHGQFYDVIELFRIAGYVPDTNYLFLGDFVDRGHHSVETVSLLLALKLRHPHRVHLLRGNHESRAISLTYGFYAECKKKYGNPNVWRYFMEVFDFLTISATIDNKIFAVHGGLSPEILSLEQIKVLYRFGEIPMEGAIADLMWSDPEPDKDGFYLSQRNAGYTFGADVVLWDDKLSTVWSAPNYCYRCGNVASVLEISESGDRHFNVFSAAPENTRATPEANVPDYFL</sequence>
<dbReference type="Proteomes" id="UP000011083">
    <property type="component" value="Unassembled WGS sequence"/>
</dbReference>
<dbReference type="STRING" id="1257118.L8GWW0"/>
<dbReference type="GO" id="GO:0046872">
    <property type="term" value="F:metal ion binding"/>
    <property type="evidence" value="ECO:0007669"/>
    <property type="project" value="UniProtKB-KW"/>
</dbReference>
<organism evidence="6 7">
    <name type="scientific">Acanthamoeba castellanii (strain ATCC 30010 / Neff)</name>
    <dbReference type="NCBI Taxonomy" id="1257118"/>
    <lineage>
        <taxon>Eukaryota</taxon>
        <taxon>Amoebozoa</taxon>
        <taxon>Discosea</taxon>
        <taxon>Longamoebia</taxon>
        <taxon>Centramoebida</taxon>
        <taxon>Acanthamoebidae</taxon>
        <taxon>Acanthamoeba</taxon>
    </lineage>
</organism>
<dbReference type="Pfam" id="PF00149">
    <property type="entry name" value="Metallophos"/>
    <property type="match status" value="1"/>
</dbReference>
<dbReference type="VEuPathDB" id="AmoebaDB:ACA1_062270"/>
<dbReference type="InterPro" id="IPR004843">
    <property type="entry name" value="Calcineurin-like_PHP"/>
</dbReference>
<accession>L8GWW0</accession>
<dbReference type="EMBL" id="KB007974">
    <property type="protein sequence ID" value="ELR17485.1"/>
    <property type="molecule type" value="Genomic_DNA"/>
</dbReference>
<dbReference type="PANTHER" id="PTHR45619">
    <property type="entry name" value="SERINE/THREONINE-PROTEIN PHOSPHATASE PP2A-RELATED"/>
    <property type="match status" value="1"/>
</dbReference>
<evidence type="ECO:0000259" key="5">
    <source>
        <dbReference type="PROSITE" id="PS00125"/>
    </source>
</evidence>
<proteinExistence type="inferred from homology"/>
<comment type="similarity">
    <text evidence="4">Belongs to the PPP phosphatase family.</text>
</comment>
<dbReference type="GO" id="GO:0004722">
    <property type="term" value="F:protein serine/threonine phosphatase activity"/>
    <property type="evidence" value="ECO:0007669"/>
    <property type="project" value="UniProtKB-EC"/>
</dbReference>
<dbReference type="Gene3D" id="3.60.21.10">
    <property type="match status" value="1"/>
</dbReference>
<evidence type="ECO:0000256" key="4">
    <source>
        <dbReference type="RuleBase" id="RU004273"/>
    </source>
</evidence>
<dbReference type="GeneID" id="14917925"/>
<dbReference type="SMART" id="SM00156">
    <property type="entry name" value="PP2Ac"/>
    <property type="match status" value="1"/>
</dbReference>
<dbReference type="PRINTS" id="PR00114">
    <property type="entry name" value="STPHPHTASE"/>
</dbReference>
<dbReference type="InterPro" id="IPR029052">
    <property type="entry name" value="Metallo-depent_PP-like"/>
</dbReference>
<evidence type="ECO:0000256" key="2">
    <source>
        <dbReference type="ARBA" id="ARBA00022801"/>
    </source>
</evidence>
<evidence type="ECO:0000256" key="3">
    <source>
        <dbReference type="ARBA" id="ARBA00023211"/>
    </source>
</evidence>
<gene>
    <name evidence="6" type="ORF">ACA1_062270</name>
</gene>
<keyword evidence="1" id="KW-0479">Metal-binding</keyword>
<evidence type="ECO:0000313" key="6">
    <source>
        <dbReference type="EMBL" id="ELR17485.1"/>
    </source>
</evidence>
<reference evidence="6 7" key="1">
    <citation type="journal article" date="2013" name="Genome Biol.">
        <title>Genome of Acanthamoeba castellanii highlights extensive lateral gene transfer and early evolution of tyrosine kinase signaling.</title>
        <authorList>
            <person name="Clarke M."/>
            <person name="Lohan A.J."/>
            <person name="Liu B."/>
            <person name="Lagkouvardos I."/>
            <person name="Roy S."/>
            <person name="Zafar N."/>
            <person name="Bertelli C."/>
            <person name="Schilde C."/>
            <person name="Kianianmomeni A."/>
            <person name="Burglin T.R."/>
            <person name="Frech C."/>
            <person name="Turcotte B."/>
            <person name="Kopec K.O."/>
            <person name="Synnott J.M."/>
            <person name="Choo C."/>
            <person name="Paponov I."/>
            <person name="Finkler A."/>
            <person name="Soon Heng Tan C."/>
            <person name="Hutchins A.P."/>
            <person name="Weinmeier T."/>
            <person name="Rattei T."/>
            <person name="Chu J.S."/>
            <person name="Gimenez G."/>
            <person name="Irimia M."/>
            <person name="Rigden D.J."/>
            <person name="Fitzpatrick D.A."/>
            <person name="Lorenzo-Morales J."/>
            <person name="Bateman A."/>
            <person name="Chiu C.H."/>
            <person name="Tang P."/>
            <person name="Hegemann P."/>
            <person name="Fromm H."/>
            <person name="Raoult D."/>
            <person name="Greub G."/>
            <person name="Miranda-Saavedra D."/>
            <person name="Chen N."/>
            <person name="Nash P."/>
            <person name="Ginger M.L."/>
            <person name="Horn M."/>
            <person name="Schaap P."/>
            <person name="Caler L."/>
            <person name="Loftus B."/>
        </authorList>
    </citation>
    <scope>NUCLEOTIDE SEQUENCE [LARGE SCALE GENOMIC DNA]</scope>
    <source>
        <strain evidence="6 7">Neff</strain>
    </source>
</reference>
<feature type="domain" description="Serine/threonine specific protein phosphatases" evidence="5">
    <location>
        <begin position="108"/>
        <end position="113"/>
    </location>
</feature>
<dbReference type="PROSITE" id="PS00125">
    <property type="entry name" value="SER_THR_PHOSPHATASE"/>
    <property type="match status" value="1"/>
</dbReference>
<dbReference type="AlphaFoldDB" id="L8GWW0"/>
<keyword evidence="3" id="KW-0464">Manganese</keyword>
<name>L8GWW0_ACACF</name>
<keyword evidence="2 4" id="KW-0378">Hydrolase</keyword>
<dbReference type="RefSeq" id="XP_004339498.1">
    <property type="nucleotide sequence ID" value="XM_004339450.1"/>
</dbReference>
<dbReference type="KEGG" id="acan:ACA1_062270"/>
<evidence type="ECO:0000313" key="7">
    <source>
        <dbReference type="Proteomes" id="UP000011083"/>
    </source>
</evidence>
<protein>
    <recommendedName>
        <fullName evidence="4">Serine/threonine-protein phosphatase</fullName>
        <ecNumber evidence="4">3.1.3.16</ecNumber>
    </recommendedName>
</protein>
<dbReference type="OrthoDB" id="1930084at2759"/>
<dbReference type="EC" id="3.1.3.16" evidence="4"/>
<dbReference type="InterPro" id="IPR047129">
    <property type="entry name" value="PPA2-like"/>
</dbReference>